<comment type="caution">
    <text evidence="2">The sequence shown here is derived from an EMBL/GenBank/DDBJ whole genome shotgun (WGS) entry which is preliminary data.</text>
</comment>
<keyword evidence="3" id="KW-1185">Reference proteome</keyword>
<dbReference type="EMBL" id="AJWJ01000443">
    <property type="protein sequence ID" value="KAF2070814.1"/>
    <property type="molecule type" value="Genomic_DNA"/>
</dbReference>
<protein>
    <submittedName>
        <fullName evidence="2">Uncharacterized protein</fullName>
    </submittedName>
</protein>
<evidence type="ECO:0000313" key="2">
    <source>
        <dbReference type="EMBL" id="KAF2070814.1"/>
    </source>
</evidence>
<feature type="compositionally biased region" description="Low complexity" evidence="1">
    <location>
        <begin position="25"/>
        <end position="46"/>
    </location>
</feature>
<dbReference type="AlphaFoldDB" id="A0A8J4V4J9"/>
<evidence type="ECO:0000313" key="3">
    <source>
        <dbReference type="Proteomes" id="UP000695562"/>
    </source>
</evidence>
<reference evidence="2" key="1">
    <citation type="submission" date="2020-01" db="EMBL/GenBank/DDBJ databases">
        <title>Development of genomics and gene disruption for Polysphondylium violaceum indicates a role for the polyketide synthase stlB in stalk morphogenesis.</title>
        <authorList>
            <person name="Narita B."/>
            <person name="Kawabe Y."/>
            <person name="Kin K."/>
            <person name="Saito T."/>
            <person name="Gibbs R."/>
            <person name="Kuspa A."/>
            <person name="Muzny D."/>
            <person name="Queller D."/>
            <person name="Richards S."/>
            <person name="Strassman J."/>
            <person name="Sucgang R."/>
            <person name="Worley K."/>
            <person name="Schaap P."/>
        </authorList>
    </citation>
    <scope>NUCLEOTIDE SEQUENCE</scope>
    <source>
        <strain evidence="2">QSvi11</strain>
    </source>
</reference>
<proteinExistence type="predicted"/>
<feature type="region of interest" description="Disordered" evidence="1">
    <location>
        <begin position="1"/>
        <end position="77"/>
    </location>
</feature>
<dbReference type="Proteomes" id="UP000695562">
    <property type="component" value="Unassembled WGS sequence"/>
</dbReference>
<sequence length="240" mass="27398">MDETIPENNCDHGSGHHDNGDHDNGSLSLPSSPSISNSMGYSMSNYQENGNFQLHKNTSHGKQLQQQQQLENVQQQKQSKMFHRKIYTHFMLMYQGKNIKHKTGFHVYKDALDSHSEVEFIYPYKEKKSYYKQVSQTLIGQTKMPLRQVMDICTEVTKRFSFIGANSSSSNDDQSESCNKWCHEVISQLSIDFDSPTTTNSDNEKKDETQSSSFIFICEVKSSLKNKVFVSSYGGSCLIE</sequence>
<feature type="compositionally biased region" description="Polar residues" evidence="1">
    <location>
        <begin position="47"/>
        <end position="56"/>
    </location>
</feature>
<accession>A0A8J4V4J9</accession>
<feature type="compositionally biased region" description="Basic and acidic residues" evidence="1">
    <location>
        <begin position="9"/>
        <end position="24"/>
    </location>
</feature>
<evidence type="ECO:0000256" key="1">
    <source>
        <dbReference type="SAM" id="MobiDB-lite"/>
    </source>
</evidence>
<gene>
    <name evidence="2" type="ORF">CYY_007861</name>
</gene>
<name>A0A8J4V4J9_9MYCE</name>
<organism evidence="2 3">
    <name type="scientific">Polysphondylium violaceum</name>
    <dbReference type="NCBI Taxonomy" id="133409"/>
    <lineage>
        <taxon>Eukaryota</taxon>
        <taxon>Amoebozoa</taxon>
        <taxon>Evosea</taxon>
        <taxon>Eumycetozoa</taxon>
        <taxon>Dictyostelia</taxon>
        <taxon>Dictyosteliales</taxon>
        <taxon>Dictyosteliaceae</taxon>
        <taxon>Polysphondylium</taxon>
    </lineage>
</organism>
<feature type="compositionally biased region" description="Low complexity" evidence="1">
    <location>
        <begin position="62"/>
        <end position="77"/>
    </location>
</feature>